<reference evidence="1" key="1">
    <citation type="submission" date="2007-03" db="EMBL/GenBank/DDBJ databases">
        <title>Genetic Characterization of Borrelia lonestari strain LS-1.</title>
        <authorList>
            <person name="Williamson P.C."/>
            <person name="Billingsley P.M."/>
            <person name="Little S.E."/>
        </authorList>
    </citation>
    <scope>NUCLEOTIDE SEQUENCE</scope>
    <source>
        <strain evidence="1">LS-1</strain>
    </source>
</reference>
<name>A4ZZ19_9SPIR</name>
<dbReference type="AlphaFoldDB" id="A4ZZ19"/>
<accession>A4ZZ19</accession>
<sequence length="50" mass="5555">MLKQIEKICQLLGVKYVLKVSRSIACTIAGLVLNVYSGKNRDAFSKIRGK</sequence>
<protein>
    <submittedName>
        <fullName evidence="1">Uncharacterized protein</fullName>
    </submittedName>
</protein>
<organism evidence="1">
    <name type="scientific">Borrelia lonestari</name>
    <dbReference type="NCBI Taxonomy" id="38876"/>
    <lineage>
        <taxon>Bacteria</taxon>
        <taxon>Pseudomonadati</taxon>
        <taxon>Spirochaetota</taxon>
        <taxon>Spirochaetia</taxon>
        <taxon>Spirochaetales</taxon>
        <taxon>Borreliaceae</taxon>
        <taxon>Borrelia</taxon>
    </lineage>
</organism>
<dbReference type="EMBL" id="EF507523">
    <property type="protein sequence ID" value="ABP88181.1"/>
    <property type="molecule type" value="Genomic_DNA"/>
</dbReference>
<evidence type="ECO:0000313" key="1">
    <source>
        <dbReference type="EMBL" id="ABP88181.1"/>
    </source>
</evidence>
<proteinExistence type="predicted"/>